<evidence type="ECO:0000256" key="4">
    <source>
        <dbReference type="SAM" id="SignalP"/>
    </source>
</evidence>
<evidence type="ECO:0000259" key="5">
    <source>
        <dbReference type="SMART" id="SM01318"/>
    </source>
</evidence>
<feature type="domain" description="Single" evidence="5">
    <location>
        <begin position="76"/>
        <end position="136"/>
    </location>
</feature>
<organism evidence="6 7">
    <name type="scientific">Drosophila mojavensis</name>
    <name type="common">Fruit fly</name>
    <dbReference type="NCBI Taxonomy" id="7230"/>
    <lineage>
        <taxon>Eukaryota</taxon>
        <taxon>Metazoa</taxon>
        <taxon>Ecdysozoa</taxon>
        <taxon>Arthropoda</taxon>
        <taxon>Hexapoda</taxon>
        <taxon>Insecta</taxon>
        <taxon>Pterygota</taxon>
        <taxon>Neoptera</taxon>
        <taxon>Endopterygota</taxon>
        <taxon>Diptera</taxon>
        <taxon>Brachycera</taxon>
        <taxon>Muscomorpha</taxon>
        <taxon>Ephydroidea</taxon>
        <taxon>Drosophilidae</taxon>
        <taxon>Drosophila</taxon>
    </lineage>
</organism>
<feature type="compositionally biased region" description="Pro residues" evidence="3">
    <location>
        <begin position="158"/>
        <end position="178"/>
    </location>
</feature>
<keyword evidence="2" id="KW-0964">Secreted</keyword>
<feature type="region of interest" description="Disordered" evidence="3">
    <location>
        <begin position="147"/>
        <end position="202"/>
    </location>
</feature>
<protein>
    <recommendedName>
        <fullName evidence="5">Single domain-containing protein</fullName>
    </recommendedName>
</protein>
<comment type="subcellular location">
    <subcellularLocation>
        <location evidence="1">Secreted</location>
    </subcellularLocation>
</comment>
<evidence type="ECO:0000256" key="3">
    <source>
        <dbReference type="SAM" id="MobiDB-lite"/>
    </source>
</evidence>
<keyword evidence="7" id="KW-1185">Reference proteome</keyword>
<dbReference type="EMBL" id="CH933808">
    <property type="protein sequence ID" value="KRG05024.1"/>
    <property type="molecule type" value="Genomic_DNA"/>
</dbReference>
<dbReference type="Pfam" id="PF15430">
    <property type="entry name" value="SVWC"/>
    <property type="match status" value="1"/>
</dbReference>
<dbReference type="InParanoid" id="A0A0Q9X9C1"/>
<feature type="signal peptide" evidence="4">
    <location>
        <begin position="1"/>
        <end position="19"/>
    </location>
</feature>
<dbReference type="InterPro" id="IPR029277">
    <property type="entry name" value="SVWC_dom"/>
</dbReference>
<evidence type="ECO:0000313" key="6">
    <source>
        <dbReference type="EMBL" id="KRG05024.1"/>
    </source>
</evidence>
<dbReference type="GO" id="GO:0005576">
    <property type="term" value="C:extracellular region"/>
    <property type="evidence" value="ECO:0007669"/>
    <property type="project" value="UniProtKB-SubCell"/>
</dbReference>
<feature type="region of interest" description="Disordered" evidence="3">
    <location>
        <begin position="31"/>
        <end position="75"/>
    </location>
</feature>
<evidence type="ECO:0000256" key="1">
    <source>
        <dbReference type="ARBA" id="ARBA00004613"/>
    </source>
</evidence>
<feature type="compositionally biased region" description="Gly residues" evidence="3">
    <location>
        <begin position="64"/>
        <end position="75"/>
    </location>
</feature>
<gene>
    <name evidence="6" type="primary">Dmoj\GI18755</name>
    <name evidence="6" type="ORF">Dmoj_GI18755</name>
</gene>
<dbReference type="Proteomes" id="UP000009192">
    <property type="component" value="Unassembled WGS sequence"/>
</dbReference>
<keyword evidence="4" id="KW-0732">Signal</keyword>
<evidence type="ECO:0000313" key="7">
    <source>
        <dbReference type="Proteomes" id="UP000009192"/>
    </source>
</evidence>
<dbReference type="SMART" id="SM01318">
    <property type="entry name" value="SVWC"/>
    <property type="match status" value="1"/>
</dbReference>
<accession>A0A0Q9X9C1</accession>
<feature type="chain" id="PRO_5006387665" description="Single domain-containing protein" evidence="4">
    <location>
        <begin position="20"/>
        <end position="202"/>
    </location>
</feature>
<reference evidence="6 7" key="1">
    <citation type="journal article" date="2007" name="Nature">
        <title>Evolution of genes and genomes on the Drosophila phylogeny.</title>
        <authorList>
            <consortium name="Drosophila 12 Genomes Consortium"/>
            <person name="Clark A.G."/>
            <person name="Eisen M.B."/>
            <person name="Smith D.R."/>
            <person name="Bergman C.M."/>
            <person name="Oliver B."/>
            <person name="Markow T.A."/>
            <person name="Kaufman T.C."/>
            <person name="Kellis M."/>
            <person name="Gelbart W."/>
            <person name="Iyer V.N."/>
            <person name="Pollard D.A."/>
            <person name="Sackton T.B."/>
            <person name="Larracuente A.M."/>
            <person name="Singh N.D."/>
            <person name="Abad J.P."/>
            <person name="Abt D.N."/>
            <person name="Adryan B."/>
            <person name="Aguade M."/>
            <person name="Akashi H."/>
            <person name="Anderson W.W."/>
            <person name="Aquadro C.F."/>
            <person name="Ardell D.H."/>
            <person name="Arguello R."/>
            <person name="Artieri C.G."/>
            <person name="Barbash D.A."/>
            <person name="Barker D."/>
            <person name="Barsanti P."/>
            <person name="Batterham P."/>
            <person name="Batzoglou S."/>
            <person name="Begun D."/>
            <person name="Bhutkar A."/>
            <person name="Blanco E."/>
            <person name="Bosak S.A."/>
            <person name="Bradley R.K."/>
            <person name="Brand A.D."/>
            <person name="Brent M.R."/>
            <person name="Brooks A.N."/>
            <person name="Brown R.H."/>
            <person name="Butlin R.K."/>
            <person name="Caggese C."/>
            <person name="Calvi B.R."/>
            <person name="Bernardo de Carvalho A."/>
            <person name="Caspi A."/>
            <person name="Castrezana S."/>
            <person name="Celniker S.E."/>
            <person name="Chang J.L."/>
            <person name="Chapple C."/>
            <person name="Chatterji S."/>
            <person name="Chinwalla A."/>
            <person name="Civetta A."/>
            <person name="Clifton S.W."/>
            <person name="Comeron J.M."/>
            <person name="Costello J.C."/>
            <person name="Coyne J.A."/>
            <person name="Daub J."/>
            <person name="David R.G."/>
            <person name="Delcher A.L."/>
            <person name="Delehaunty K."/>
            <person name="Do C.B."/>
            <person name="Ebling H."/>
            <person name="Edwards K."/>
            <person name="Eickbush T."/>
            <person name="Evans J.D."/>
            <person name="Filipski A."/>
            <person name="Findeiss S."/>
            <person name="Freyhult E."/>
            <person name="Fulton L."/>
            <person name="Fulton R."/>
            <person name="Garcia A.C."/>
            <person name="Gardiner A."/>
            <person name="Garfield D.A."/>
            <person name="Garvin B.E."/>
            <person name="Gibson G."/>
            <person name="Gilbert D."/>
            <person name="Gnerre S."/>
            <person name="Godfrey J."/>
            <person name="Good R."/>
            <person name="Gotea V."/>
            <person name="Gravely B."/>
            <person name="Greenberg A.J."/>
            <person name="Griffiths-Jones S."/>
            <person name="Gross S."/>
            <person name="Guigo R."/>
            <person name="Gustafson E.A."/>
            <person name="Haerty W."/>
            <person name="Hahn M.W."/>
            <person name="Halligan D.L."/>
            <person name="Halpern A.L."/>
            <person name="Halter G.M."/>
            <person name="Han M.V."/>
            <person name="Heger A."/>
            <person name="Hillier L."/>
            <person name="Hinrichs A.S."/>
            <person name="Holmes I."/>
            <person name="Hoskins R.A."/>
            <person name="Hubisz M.J."/>
            <person name="Hultmark D."/>
            <person name="Huntley M.A."/>
            <person name="Jaffe D.B."/>
            <person name="Jagadeeshan S."/>
            <person name="Jeck W.R."/>
            <person name="Johnson J."/>
            <person name="Jones C.D."/>
            <person name="Jordan W.C."/>
            <person name="Karpen G.H."/>
            <person name="Kataoka E."/>
            <person name="Keightley P.D."/>
            <person name="Kheradpour P."/>
            <person name="Kirkness E.F."/>
            <person name="Koerich L.B."/>
            <person name="Kristiansen K."/>
            <person name="Kudrna D."/>
            <person name="Kulathinal R.J."/>
            <person name="Kumar S."/>
            <person name="Kwok R."/>
            <person name="Lander E."/>
            <person name="Langley C.H."/>
            <person name="Lapoint R."/>
            <person name="Lazzaro B.P."/>
            <person name="Lee S.J."/>
            <person name="Levesque L."/>
            <person name="Li R."/>
            <person name="Lin C.F."/>
            <person name="Lin M.F."/>
            <person name="Lindblad-Toh K."/>
            <person name="Llopart A."/>
            <person name="Long M."/>
            <person name="Low L."/>
            <person name="Lozovsky E."/>
            <person name="Lu J."/>
            <person name="Luo M."/>
            <person name="Machado C.A."/>
            <person name="Makalowski W."/>
            <person name="Marzo M."/>
            <person name="Matsuda M."/>
            <person name="Matzkin L."/>
            <person name="McAllister B."/>
            <person name="McBride C.S."/>
            <person name="McKernan B."/>
            <person name="McKernan K."/>
            <person name="Mendez-Lago M."/>
            <person name="Minx P."/>
            <person name="Mollenhauer M.U."/>
            <person name="Montooth K."/>
            <person name="Mount S.M."/>
            <person name="Mu X."/>
            <person name="Myers E."/>
            <person name="Negre B."/>
            <person name="Newfeld S."/>
            <person name="Nielsen R."/>
            <person name="Noor M.A."/>
            <person name="O'Grady P."/>
            <person name="Pachter L."/>
            <person name="Papaceit M."/>
            <person name="Parisi M.J."/>
            <person name="Parisi M."/>
            <person name="Parts L."/>
            <person name="Pedersen J.S."/>
            <person name="Pesole G."/>
            <person name="Phillippy A.M."/>
            <person name="Ponting C.P."/>
            <person name="Pop M."/>
            <person name="Porcelli D."/>
            <person name="Powell J.R."/>
            <person name="Prohaska S."/>
            <person name="Pruitt K."/>
            <person name="Puig M."/>
            <person name="Quesneville H."/>
            <person name="Ram K.R."/>
            <person name="Rand D."/>
            <person name="Rasmussen M.D."/>
            <person name="Reed L.K."/>
            <person name="Reenan R."/>
            <person name="Reily A."/>
            <person name="Remington K.A."/>
            <person name="Rieger T.T."/>
            <person name="Ritchie M.G."/>
            <person name="Robin C."/>
            <person name="Rogers Y.H."/>
            <person name="Rohde C."/>
            <person name="Rozas J."/>
            <person name="Rubenfield M.J."/>
            <person name="Ruiz A."/>
            <person name="Russo S."/>
            <person name="Salzberg S.L."/>
            <person name="Sanchez-Gracia A."/>
            <person name="Saranga D.J."/>
            <person name="Sato H."/>
            <person name="Schaeffer S.W."/>
            <person name="Schatz M.C."/>
            <person name="Schlenke T."/>
            <person name="Schwartz R."/>
            <person name="Segarra C."/>
            <person name="Singh R.S."/>
            <person name="Sirot L."/>
            <person name="Sirota M."/>
            <person name="Sisneros N.B."/>
            <person name="Smith C.D."/>
            <person name="Smith T.F."/>
            <person name="Spieth J."/>
            <person name="Stage D.E."/>
            <person name="Stark A."/>
            <person name="Stephan W."/>
            <person name="Strausberg R.L."/>
            <person name="Strempel S."/>
            <person name="Sturgill D."/>
            <person name="Sutton G."/>
            <person name="Sutton G.G."/>
            <person name="Tao W."/>
            <person name="Teichmann S."/>
            <person name="Tobari Y.N."/>
            <person name="Tomimura Y."/>
            <person name="Tsolas J.M."/>
            <person name="Valente V.L."/>
            <person name="Venter E."/>
            <person name="Venter J.C."/>
            <person name="Vicario S."/>
            <person name="Vieira F.G."/>
            <person name="Vilella A.J."/>
            <person name="Villasante A."/>
            <person name="Walenz B."/>
            <person name="Wang J."/>
            <person name="Wasserman M."/>
            <person name="Watts T."/>
            <person name="Wilson D."/>
            <person name="Wilson R.K."/>
            <person name="Wing R.A."/>
            <person name="Wolfner M.F."/>
            <person name="Wong A."/>
            <person name="Wong G.K."/>
            <person name="Wu C.I."/>
            <person name="Wu G."/>
            <person name="Yamamoto D."/>
            <person name="Yang H.P."/>
            <person name="Yang S.P."/>
            <person name="Yorke J.A."/>
            <person name="Yoshida K."/>
            <person name="Zdobnov E."/>
            <person name="Zhang P."/>
            <person name="Zhang Y."/>
            <person name="Zimin A.V."/>
            <person name="Baldwin J."/>
            <person name="Abdouelleil A."/>
            <person name="Abdulkadir J."/>
            <person name="Abebe A."/>
            <person name="Abera B."/>
            <person name="Abreu J."/>
            <person name="Acer S.C."/>
            <person name="Aftuck L."/>
            <person name="Alexander A."/>
            <person name="An P."/>
            <person name="Anderson E."/>
            <person name="Anderson S."/>
            <person name="Arachi H."/>
            <person name="Azer M."/>
            <person name="Bachantsang P."/>
            <person name="Barry A."/>
            <person name="Bayul T."/>
            <person name="Berlin A."/>
            <person name="Bessette D."/>
            <person name="Bloom T."/>
            <person name="Blye J."/>
            <person name="Boguslavskiy L."/>
            <person name="Bonnet C."/>
            <person name="Boukhgalter B."/>
            <person name="Bourzgui I."/>
            <person name="Brown A."/>
            <person name="Cahill P."/>
            <person name="Channer S."/>
            <person name="Cheshatsang Y."/>
            <person name="Chuda L."/>
            <person name="Citroen M."/>
            <person name="Collymore A."/>
            <person name="Cooke P."/>
            <person name="Costello M."/>
            <person name="D'Aco K."/>
            <person name="Daza R."/>
            <person name="De Haan G."/>
            <person name="DeGray S."/>
            <person name="DeMaso C."/>
            <person name="Dhargay N."/>
            <person name="Dooley K."/>
            <person name="Dooley E."/>
            <person name="Doricent M."/>
            <person name="Dorje P."/>
            <person name="Dorjee K."/>
            <person name="Dupes A."/>
            <person name="Elong R."/>
            <person name="Falk J."/>
            <person name="Farina A."/>
            <person name="Faro S."/>
            <person name="Ferguson D."/>
            <person name="Fisher S."/>
            <person name="Foley C.D."/>
            <person name="Franke A."/>
            <person name="Friedrich D."/>
            <person name="Gadbois L."/>
            <person name="Gearin G."/>
            <person name="Gearin C.R."/>
            <person name="Giannoukos G."/>
            <person name="Goode T."/>
            <person name="Graham J."/>
            <person name="Grandbois E."/>
            <person name="Grewal S."/>
            <person name="Gyaltsen K."/>
            <person name="Hafez N."/>
            <person name="Hagos B."/>
            <person name="Hall J."/>
            <person name="Henson C."/>
            <person name="Hollinger A."/>
            <person name="Honan T."/>
            <person name="Huard M.D."/>
            <person name="Hughes L."/>
            <person name="Hurhula B."/>
            <person name="Husby M.E."/>
            <person name="Kamat A."/>
            <person name="Kanga B."/>
            <person name="Kashin S."/>
            <person name="Khazanovich D."/>
            <person name="Kisner P."/>
            <person name="Lance K."/>
            <person name="Lara M."/>
            <person name="Lee W."/>
            <person name="Lennon N."/>
            <person name="Letendre F."/>
            <person name="LeVine R."/>
            <person name="Lipovsky A."/>
            <person name="Liu X."/>
            <person name="Liu J."/>
            <person name="Liu S."/>
            <person name="Lokyitsang T."/>
            <person name="Lokyitsang Y."/>
            <person name="Lubonja R."/>
            <person name="Lui A."/>
            <person name="MacDonald P."/>
            <person name="Magnisalis V."/>
            <person name="Maru K."/>
            <person name="Matthews C."/>
            <person name="McCusker W."/>
            <person name="McDonough S."/>
            <person name="Mehta T."/>
            <person name="Meldrim J."/>
            <person name="Meneus L."/>
            <person name="Mihai O."/>
            <person name="Mihalev A."/>
            <person name="Mihova T."/>
            <person name="Mittelman R."/>
            <person name="Mlenga V."/>
            <person name="Montmayeur A."/>
            <person name="Mulrain L."/>
            <person name="Navidi A."/>
            <person name="Naylor J."/>
            <person name="Negash T."/>
            <person name="Nguyen T."/>
            <person name="Nguyen N."/>
            <person name="Nicol R."/>
            <person name="Norbu C."/>
            <person name="Norbu N."/>
            <person name="Novod N."/>
            <person name="O'Neill B."/>
            <person name="Osman S."/>
            <person name="Markiewicz E."/>
            <person name="Oyono O.L."/>
            <person name="Patti C."/>
            <person name="Phunkhang P."/>
            <person name="Pierre F."/>
            <person name="Priest M."/>
            <person name="Raghuraman S."/>
            <person name="Rege F."/>
            <person name="Reyes R."/>
            <person name="Rise C."/>
            <person name="Rogov P."/>
            <person name="Ross K."/>
            <person name="Ryan E."/>
            <person name="Settipalli S."/>
            <person name="Shea T."/>
            <person name="Sherpa N."/>
            <person name="Shi L."/>
            <person name="Shih D."/>
            <person name="Sparrow T."/>
            <person name="Spaulding J."/>
            <person name="Stalker J."/>
            <person name="Stange-Thomann N."/>
            <person name="Stavropoulos S."/>
            <person name="Stone C."/>
            <person name="Strader C."/>
            <person name="Tesfaye S."/>
            <person name="Thomson T."/>
            <person name="Thoulutsang Y."/>
            <person name="Thoulutsang D."/>
            <person name="Topham K."/>
            <person name="Topping I."/>
            <person name="Tsamla T."/>
            <person name="Vassiliev H."/>
            <person name="Vo A."/>
            <person name="Wangchuk T."/>
            <person name="Wangdi T."/>
            <person name="Weiand M."/>
            <person name="Wilkinson J."/>
            <person name="Wilson A."/>
            <person name="Yadav S."/>
            <person name="Young G."/>
            <person name="Yu Q."/>
            <person name="Zembek L."/>
            <person name="Zhong D."/>
            <person name="Zimmer A."/>
            <person name="Zwirko Z."/>
            <person name="Jaffe D.B."/>
            <person name="Alvarez P."/>
            <person name="Brockman W."/>
            <person name="Butler J."/>
            <person name="Chin C."/>
            <person name="Gnerre S."/>
            <person name="Grabherr M."/>
            <person name="Kleber M."/>
            <person name="Mauceli E."/>
            <person name="MacCallum I."/>
        </authorList>
    </citation>
    <scope>NUCLEOTIDE SEQUENCE [LARGE SCALE GENOMIC DNA]</scope>
    <source>
        <strain evidence="7">Tucson 15081-1352.22</strain>
    </source>
</reference>
<sequence length="202" mass="20523">MKLSLNVLILLSLALYANALVYYTKMDKGANGCKPKPPAAKQDKPGNPAPNTRNDAAKPDPDAAGGGGAGGGGGGGGGEIKVGEFAKDENTCGVNVCQNTEGDAIVLYCQKPAPFEMCNTDGVSTKAPFPECCWKCVAYTNCEETGGAAGNGNAPAPNDKPPAAPGDAPAPPADPPAAPDAASRTMPKKGTKNRKAIDFKKY</sequence>
<dbReference type="KEGG" id="dmo:Dmoj_GI18755"/>
<evidence type="ECO:0000256" key="2">
    <source>
        <dbReference type="ARBA" id="ARBA00022525"/>
    </source>
</evidence>
<dbReference type="FunCoup" id="A0A0Q9X9C1">
    <property type="interactions" value="46"/>
</dbReference>
<name>A0A0Q9X9C1_DROMO</name>
<dbReference type="AlphaFoldDB" id="A0A0Q9X9C1"/>
<proteinExistence type="predicted"/>